<sequence>MTGKLVLFLAVLLSIGSASEEVLKIGWRDLKEVTFKERFDVSQKNFYKIPAFGPSVKRLAGKRIVIKGYMIPVSLPDHLYVISENPMSSCFFCGSAGPETLMEVVFTRKEQRFKTDEIRTLNGVLELNETDQGRMIYLLTAAEVSE</sequence>
<organism evidence="1 2">
    <name type="scientific">Ravibacter arvi</name>
    <dbReference type="NCBI Taxonomy" id="2051041"/>
    <lineage>
        <taxon>Bacteria</taxon>
        <taxon>Pseudomonadati</taxon>
        <taxon>Bacteroidota</taxon>
        <taxon>Cytophagia</taxon>
        <taxon>Cytophagales</taxon>
        <taxon>Spirosomataceae</taxon>
        <taxon>Ravibacter</taxon>
    </lineage>
</organism>
<name>A0ABP8LNF2_9BACT</name>
<evidence type="ECO:0000313" key="1">
    <source>
        <dbReference type="EMBL" id="GAA4431468.1"/>
    </source>
</evidence>
<dbReference type="EMBL" id="BAABEY010000001">
    <property type="protein sequence ID" value="GAA4431468.1"/>
    <property type="molecule type" value="Genomic_DNA"/>
</dbReference>
<dbReference type="Proteomes" id="UP001501508">
    <property type="component" value="Unassembled WGS sequence"/>
</dbReference>
<gene>
    <name evidence="1" type="ORF">GCM10023091_02230</name>
</gene>
<evidence type="ECO:0008006" key="3">
    <source>
        <dbReference type="Google" id="ProtNLM"/>
    </source>
</evidence>
<protein>
    <recommendedName>
        <fullName evidence="3">DUF3299 domain-containing protein</fullName>
    </recommendedName>
</protein>
<accession>A0ABP8LNF2</accession>
<dbReference type="RefSeq" id="WP_345026147.1">
    <property type="nucleotide sequence ID" value="NZ_BAABEY010000001.1"/>
</dbReference>
<evidence type="ECO:0000313" key="2">
    <source>
        <dbReference type="Proteomes" id="UP001501508"/>
    </source>
</evidence>
<keyword evidence="2" id="KW-1185">Reference proteome</keyword>
<reference evidence="2" key="1">
    <citation type="journal article" date="2019" name="Int. J. Syst. Evol. Microbiol.">
        <title>The Global Catalogue of Microorganisms (GCM) 10K type strain sequencing project: providing services to taxonomists for standard genome sequencing and annotation.</title>
        <authorList>
            <consortium name="The Broad Institute Genomics Platform"/>
            <consortium name="The Broad Institute Genome Sequencing Center for Infectious Disease"/>
            <person name="Wu L."/>
            <person name="Ma J."/>
        </authorList>
    </citation>
    <scope>NUCLEOTIDE SEQUENCE [LARGE SCALE GENOMIC DNA]</scope>
    <source>
        <strain evidence="2">JCM 31920</strain>
    </source>
</reference>
<dbReference type="Gene3D" id="2.40.50.870">
    <property type="entry name" value="Protein of unknown function (DUF3299)"/>
    <property type="match status" value="1"/>
</dbReference>
<proteinExistence type="predicted"/>
<comment type="caution">
    <text evidence="1">The sequence shown here is derived from an EMBL/GenBank/DDBJ whole genome shotgun (WGS) entry which is preliminary data.</text>
</comment>